<sequence>MAAAMKILESPLMGAFISYVMANWNRRSRVDQSRRRLRNLVVMVRAMANDDAEVRAGGAAAAVRDETFSTWLRLLRAEAVRGQEVLDAAGNAAAVAGSARRFLAGLRDLFAGSDEIDRLEEAFEELQRPLLMAPPGAALDRLRLSVFAQRQRGASRATDMDVDGAPAAGARLPVLGSKRKRARTSGVDPGSTSRGVVDTGARQKRRVQPWARHPAGFGGRVVAATAPPPQPAEDRARTVALAMARVRRRIGTPTRRRRQREQLDFAREAASKLLASSSPIHIPTCLPKSGEEGQEKHGDKQDKKNDPGTMPAKSLLCFNHGLPYPAPQPSRSMLDADHRRRAPHVDSHTPAPPQRHRTSPCPLSLLPPRIRPLPARIRRSPPVCRPGSSGDRPVGSVSRAEGGSIRSAPVPAPQHHLAAPPAAVEARREKLRKEKVAAEGNYPAGDESYDEEAELERALHQSRAEEEFRWGVQQRGGAYEHGGGSGSRGGNPVSRMFGRSSSVRQTPGVVDYNLGSARGSTQPRIDTGKWTQKVMVAVAVAMVVVAGAVVLAGVVAPLPPAGGSANCDLWARSRAAMLVATAVKIMESQLLSEFISFLKARWPARSRVDQRRRRLRQLVAMVRAVADAAECRGAVRDGSLSAWLHVLRAEALRGQELLEAPGLDAAAVAGSARRFLAGLRGLLVRSAEVDRLTAAVDELERLAGDLDMFVKVLGLDPARATEMEVRATEMEVDGDGSHGAGARRDEGSSSRVSSIAALAGLPSPGGKRKHAAAASSGADDGDSSAHGNVDGTVQLPKRRVLAAPREPPPTVSRSRRARVVAKAIARIRRRIGKPATRCRQQESIDQRLSRISL</sequence>
<evidence type="ECO:0000256" key="2">
    <source>
        <dbReference type="SAM" id="Phobius"/>
    </source>
</evidence>
<comment type="caution">
    <text evidence="3">The sequence shown here is derived from an EMBL/GenBank/DDBJ whole genome shotgun (WGS) entry which is preliminary data.</text>
</comment>
<feature type="transmembrane region" description="Helical" evidence="2">
    <location>
        <begin position="534"/>
        <end position="555"/>
    </location>
</feature>
<feature type="region of interest" description="Disordered" evidence="1">
    <location>
        <begin position="274"/>
        <end position="420"/>
    </location>
</feature>
<feature type="compositionally biased region" description="Low complexity" evidence="1">
    <location>
        <begin position="359"/>
        <end position="375"/>
    </location>
</feature>
<evidence type="ECO:0000313" key="4">
    <source>
        <dbReference type="Proteomes" id="UP000636709"/>
    </source>
</evidence>
<feature type="region of interest" description="Disordered" evidence="1">
    <location>
        <begin position="728"/>
        <end position="818"/>
    </location>
</feature>
<feature type="region of interest" description="Disordered" evidence="1">
    <location>
        <begin position="831"/>
        <end position="853"/>
    </location>
</feature>
<feature type="compositionally biased region" description="Basic and acidic residues" evidence="1">
    <location>
        <begin position="289"/>
        <end position="306"/>
    </location>
</feature>
<feature type="region of interest" description="Disordered" evidence="1">
    <location>
        <begin position="173"/>
        <end position="236"/>
    </location>
</feature>
<evidence type="ECO:0008006" key="5">
    <source>
        <dbReference type="Google" id="ProtNLM"/>
    </source>
</evidence>
<keyword evidence="2" id="KW-0472">Membrane</keyword>
<feature type="compositionally biased region" description="Basic and acidic residues" evidence="1">
    <location>
        <begin position="334"/>
        <end position="347"/>
    </location>
</feature>
<accession>A0A835E6G7</accession>
<keyword evidence="4" id="KW-1185">Reference proteome</keyword>
<keyword evidence="2" id="KW-1133">Transmembrane helix</keyword>
<name>A0A835E6G7_9POAL</name>
<feature type="compositionally biased region" description="Basic and acidic residues" evidence="1">
    <location>
        <begin position="839"/>
        <end position="853"/>
    </location>
</feature>
<dbReference type="Proteomes" id="UP000636709">
    <property type="component" value="Unassembled WGS sequence"/>
</dbReference>
<organism evidence="3 4">
    <name type="scientific">Digitaria exilis</name>
    <dbReference type="NCBI Taxonomy" id="1010633"/>
    <lineage>
        <taxon>Eukaryota</taxon>
        <taxon>Viridiplantae</taxon>
        <taxon>Streptophyta</taxon>
        <taxon>Embryophyta</taxon>
        <taxon>Tracheophyta</taxon>
        <taxon>Spermatophyta</taxon>
        <taxon>Magnoliopsida</taxon>
        <taxon>Liliopsida</taxon>
        <taxon>Poales</taxon>
        <taxon>Poaceae</taxon>
        <taxon>PACMAD clade</taxon>
        <taxon>Panicoideae</taxon>
        <taxon>Panicodae</taxon>
        <taxon>Paniceae</taxon>
        <taxon>Anthephorinae</taxon>
        <taxon>Digitaria</taxon>
    </lineage>
</organism>
<reference evidence="3" key="1">
    <citation type="submission" date="2020-07" db="EMBL/GenBank/DDBJ databases">
        <title>Genome sequence and genetic diversity analysis of an under-domesticated orphan crop, white fonio (Digitaria exilis).</title>
        <authorList>
            <person name="Bennetzen J.L."/>
            <person name="Chen S."/>
            <person name="Ma X."/>
            <person name="Wang X."/>
            <person name="Yssel A.E.J."/>
            <person name="Chaluvadi S.R."/>
            <person name="Johnson M."/>
            <person name="Gangashetty P."/>
            <person name="Hamidou F."/>
            <person name="Sanogo M.D."/>
            <person name="Zwaenepoel A."/>
            <person name="Wallace J."/>
            <person name="Van De Peer Y."/>
            <person name="Van Deynze A."/>
        </authorList>
    </citation>
    <scope>NUCLEOTIDE SEQUENCE</scope>
    <source>
        <tissue evidence="3">Leaves</tissue>
    </source>
</reference>
<protein>
    <recommendedName>
        <fullName evidence="5">Rx N-terminal domain-containing protein</fullName>
    </recommendedName>
</protein>
<dbReference type="EMBL" id="JACEFO010002379">
    <property type="protein sequence ID" value="KAF8663001.1"/>
    <property type="molecule type" value="Genomic_DNA"/>
</dbReference>
<evidence type="ECO:0000313" key="3">
    <source>
        <dbReference type="EMBL" id="KAF8663001.1"/>
    </source>
</evidence>
<keyword evidence="2" id="KW-0812">Transmembrane</keyword>
<proteinExistence type="predicted"/>
<dbReference type="AlphaFoldDB" id="A0A835E6G7"/>
<evidence type="ECO:0000256" key="1">
    <source>
        <dbReference type="SAM" id="MobiDB-lite"/>
    </source>
</evidence>
<gene>
    <name evidence="3" type="ORF">HU200_055589</name>
</gene>
<dbReference type="OrthoDB" id="653969at2759"/>